<dbReference type="AlphaFoldDB" id="A0A166Q3V6"/>
<name>A0A166Q3V6_9AGAM</name>
<sequence>MASSQSLEESDSRTTTFNTHHTSGTVINVNGTYALQGNPTIGQINYFISSSSPERGRMLEHLHGTHIMRTATPELDAEARPSARGPSTAQTAATYVMISNAEAPTSARDPSIEIHVIAEMMDILLDNPALRHSETLPETLASLRRMLTLTELAIRVYKQTPLAQTLNRAIIAEAERCRQLLKDLFNNLSDYRHALPAVLFHFLRQYVWSTAREGSTVDDLNSKLRECHSSFAACILALGSAAWPELDRGQGETTVVLADFYSLFEQEAASLRHIPLDAVIVIDHLGRNLPMPTMFCNSWQDFHVVITGYCKSVAGDALVQRGDYRILNQDDSQVITPAELSTDIHPGMTVEMIIVLRQQKQEDGGSENKCPRCSHINKKVITASGWISCQRCSGSFRHERRLVPSVVNNRGRDVIPQDICFFRRICIVLMDPETLVESA</sequence>
<dbReference type="OrthoDB" id="5429838at2759"/>
<gene>
    <name evidence="3" type="ORF">FIBSPDRAFT_1040489</name>
</gene>
<feature type="region of interest" description="Disordered" evidence="1">
    <location>
        <begin position="1"/>
        <end position="23"/>
    </location>
</feature>
<dbReference type="InterPro" id="IPR054464">
    <property type="entry name" value="ULD_fung"/>
</dbReference>
<feature type="compositionally biased region" description="Low complexity" evidence="1">
    <location>
        <begin position="14"/>
        <end position="23"/>
    </location>
</feature>
<dbReference type="Pfam" id="PF22893">
    <property type="entry name" value="ULD_2"/>
    <property type="match status" value="1"/>
</dbReference>
<accession>A0A166Q3V6</accession>
<evidence type="ECO:0000259" key="2">
    <source>
        <dbReference type="Pfam" id="PF22893"/>
    </source>
</evidence>
<evidence type="ECO:0000313" key="3">
    <source>
        <dbReference type="EMBL" id="KZP26726.1"/>
    </source>
</evidence>
<proteinExistence type="predicted"/>
<protein>
    <recommendedName>
        <fullName evidence="2">Ubiquitin-like domain-containing protein</fullName>
    </recommendedName>
</protein>
<evidence type="ECO:0000256" key="1">
    <source>
        <dbReference type="SAM" id="MobiDB-lite"/>
    </source>
</evidence>
<organism evidence="3">
    <name type="scientific">Athelia psychrophila</name>
    <dbReference type="NCBI Taxonomy" id="1759441"/>
    <lineage>
        <taxon>Eukaryota</taxon>
        <taxon>Fungi</taxon>
        <taxon>Dikarya</taxon>
        <taxon>Basidiomycota</taxon>
        <taxon>Agaricomycotina</taxon>
        <taxon>Agaricomycetes</taxon>
        <taxon>Agaricomycetidae</taxon>
        <taxon>Atheliales</taxon>
        <taxon>Atheliaceae</taxon>
        <taxon>Athelia</taxon>
    </lineage>
</organism>
<dbReference type="EMBL" id="KV417512">
    <property type="protein sequence ID" value="KZP26726.1"/>
    <property type="molecule type" value="Genomic_DNA"/>
</dbReference>
<feature type="domain" description="Ubiquitin-like" evidence="2">
    <location>
        <begin position="277"/>
        <end position="357"/>
    </location>
</feature>
<reference evidence="3" key="1">
    <citation type="journal article" date="2016" name="Mol. Biol. Evol.">
        <title>Comparative Genomics of Early-Diverging Mushroom-Forming Fungi Provides Insights into the Origins of Lignocellulose Decay Capabilities.</title>
        <authorList>
            <person name="Nagy L.G."/>
            <person name="Riley R."/>
            <person name="Tritt A."/>
            <person name="Adam C."/>
            <person name="Daum C."/>
            <person name="Floudas D."/>
            <person name="Sun H."/>
            <person name="Yadav J.S."/>
            <person name="Pangilinan J."/>
            <person name="Larsson K.H."/>
            <person name="Matsuura K."/>
            <person name="Barry K."/>
            <person name="Labutti K."/>
            <person name="Kuo R."/>
            <person name="Ohm R.A."/>
            <person name="Bhattacharya S.S."/>
            <person name="Shirouzu T."/>
            <person name="Yoshinaga Y."/>
            <person name="Martin F.M."/>
            <person name="Grigoriev I.V."/>
            <person name="Hibbett D.S."/>
        </authorList>
    </citation>
    <scope>NUCLEOTIDE SEQUENCE [LARGE SCALE GENOMIC DNA]</scope>
    <source>
        <strain evidence="3">CBS 109695</strain>
    </source>
</reference>